<evidence type="ECO:0000256" key="1">
    <source>
        <dbReference type="SAM" id="MobiDB-lite"/>
    </source>
</evidence>
<protein>
    <submittedName>
        <fullName evidence="2">Uncharacterized protein</fullName>
    </submittedName>
</protein>
<geneLocation type="mitochondrion" evidence="2"/>
<reference evidence="2 3" key="1">
    <citation type="submission" date="2018-03" db="EMBL/GenBank/DDBJ databases">
        <authorList>
            <person name="Fogelqvist J."/>
        </authorList>
    </citation>
    <scope>NUCLEOTIDE SEQUENCE [LARGE SCALE GENOMIC DNA]</scope>
</reference>
<feature type="region of interest" description="Disordered" evidence="1">
    <location>
        <begin position="1"/>
        <end position="26"/>
    </location>
</feature>
<organism evidence="2 3">
    <name type="scientific">Plasmodiophora brassicae</name>
    <name type="common">Clubroot disease agent</name>
    <dbReference type="NCBI Taxonomy" id="37360"/>
    <lineage>
        <taxon>Eukaryota</taxon>
        <taxon>Sar</taxon>
        <taxon>Rhizaria</taxon>
        <taxon>Endomyxa</taxon>
        <taxon>Phytomyxea</taxon>
        <taxon>Plasmodiophorida</taxon>
        <taxon>Plasmodiophoridae</taxon>
        <taxon>Plasmodiophora</taxon>
    </lineage>
</organism>
<evidence type="ECO:0000313" key="2">
    <source>
        <dbReference type="EMBL" id="SPQ98372.1"/>
    </source>
</evidence>
<dbReference type="Proteomes" id="UP000290189">
    <property type="component" value="Unassembled WGS sequence"/>
</dbReference>
<gene>
    <name evidence="2" type="ORF">PLBR_LOCUS5587</name>
</gene>
<sequence>MNSGRDPTGPCRSGRSPTTDKGAMPSNVQHLVLSRRCRACGDRRDVTFRRGRAATILNLSRRAMDGRRPQPALKRRASSSSPSALDRSVESQRSIVDAYENIRRDPSSVESVLSVRSAYLEWRAVQDKRVVLLEGVDRRDRSPVVLRLKHDALVVERGPGRRRRIRLDVLTTATGDGCIAVYEEECLVCLVEAPQAHIEAAASKMADALTSARRFADQAQNAGNAARTRMTLSEMVVVGLSIAVLTNAIIQTYMQHRSCTLS</sequence>
<dbReference type="AlphaFoldDB" id="A0A3P3YE10"/>
<proteinExistence type="predicted"/>
<name>A0A3P3YE10_PLABS</name>
<feature type="region of interest" description="Disordered" evidence="1">
    <location>
        <begin position="64"/>
        <end position="90"/>
    </location>
</feature>
<keyword evidence="2" id="KW-0496">Mitochondrion</keyword>
<accession>A0A3P3YE10</accession>
<evidence type="ECO:0000313" key="3">
    <source>
        <dbReference type="Proteomes" id="UP000290189"/>
    </source>
</evidence>
<dbReference type="EMBL" id="OVEO01000009">
    <property type="protein sequence ID" value="SPQ98372.1"/>
    <property type="molecule type" value="Genomic_DNA"/>
</dbReference>